<accession>A0A9J6QQA5</accession>
<dbReference type="Proteomes" id="UP001065549">
    <property type="component" value="Unassembled WGS sequence"/>
</dbReference>
<reference evidence="2" key="1">
    <citation type="submission" date="2022-09" db="EMBL/GenBank/DDBJ databases">
        <title>Culturomic study of gut microbiota in children with autism spectrum disorder.</title>
        <authorList>
            <person name="Efimov B.A."/>
            <person name="Chaplin A.V."/>
            <person name="Sokolova S.R."/>
            <person name="Pikina A.P."/>
            <person name="Korzhanova M."/>
            <person name="Belova V."/>
            <person name="Korostin D."/>
        </authorList>
    </citation>
    <scope>NUCLEOTIDE SEQUENCE</scope>
    <source>
        <strain evidence="2">ASD5510</strain>
    </source>
</reference>
<dbReference type="AlphaFoldDB" id="A0A9J6QQA5"/>
<name>A0A9J6QQA5_9FIRM</name>
<dbReference type="RefSeq" id="WP_253020465.1">
    <property type="nucleotide sequence ID" value="NZ_JAOSHN010000001.1"/>
</dbReference>
<evidence type="ECO:0000313" key="1">
    <source>
        <dbReference type="EMBL" id="MCU7376852.1"/>
    </source>
</evidence>
<dbReference type="EMBL" id="JAOSHN010000001">
    <property type="protein sequence ID" value="MCU7376852.1"/>
    <property type="molecule type" value="Genomic_DNA"/>
</dbReference>
<keyword evidence="3" id="KW-1185">Reference proteome</keyword>
<proteinExistence type="predicted"/>
<organism evidence="2 3">
    <name type="scientific">Hominibacterium faecale</name>
    <dbReference type="NCBI Taxonomy" id="2839743"/>
    <lineage>
        <taxon>Bacteria</taxon>
        <taxon>Bacillati</taxon>
        <taxon>Bacillota</taxon>
        <taxon>Clostridia</taxon>
        <taxon>Peptostreptococcales</taxon>
        <taxon>Anaerovoracaceae</taxon>
        <taxon>Hominibacterium</taxon>
    </lineage>
</organism>
<dbReference type="EMBL" id="JAOSHN010000005">
    <property type="protein sequence ID" value="MCU7379401.1"/>
    <property type="molecule type" value="Genomic_DNA"/>
</dbReference>
<protein>
    <submittedName>
        <fullName evidence="2">Uncharacterized protein</fullName>
    </submittedName>
</protein>
<sequence length="49" mass="5379">MAIREWRNEGLSPLVKLAGRAFLLVLRACCGVEIGCGSWEKVMGICGKR</sequence>
<gene>
    <name evidence="1" type="ORF">OBO34_00625</name>
    <name evidence="2" type="ORF">OBO34_13720</name>
</gene>
<evidence type="ECO:0000313" key="2">
    <source>
        <dbReference type="EMBL" id="MCU7379401.1"/>
    </source>
</evidence>
<evidence type="ECO:0000313" key="3">
    <source>
        <dbReference type="Proteomes" id="UP001065549"/>
    </source>
</evidence>
<comment type="caution">
    <text evidence="2">The sequence shown here is derived from an EMBL/GenBank/DDBJ whole genome shotgun (WGS) entry which is preliminary data.</text>
</comment>